<dbReference type="InterPro" id="IPR010710">
    <property type="entry name" value="DUF1289"/>
</dbReference>
<keyword evidence="3" id="KW-1185">Reference proteome</keyword>
<dbReference type="AlphaFoldDB" id="A0A1G9F812"/>
<sequence length="86" mass="9610">MASDDIWRRDEVESPCVKVCVIHPEARLCVGCLRSIEEIARWSAMTPDERRQVIGELPARAGRIARRRGGRARGAARRQARGAGKD</sequence>
<dbReference type="STRING" id="990712.SAMN05216257_10579"/>
<name>A0A1G9F812_9RHOB</name>
<dbReference type="Proteomes" id="UP000199328">
    <property type="component" value="Unassembled WGS sequence"/>
</dbReference>
<evidence type="ECO:0008006" key="4">
    <source>
        <dbReference type="Google" id="ProtNLM"/>
    </source>
</evidence>
<feature type="compositionally biased region" description="Basic residues" evidence="1">
    <location>
        <begin position="65"/>
        <end position="80"/>
    </location>
</feature>
<evidence type="ECO:0000313" key="2">
    <source>
        <dbReference type="EMBL" id="SDK84500.1"/>
    </source>
</evidence>
<evidence type="ECO:0000313" key="3">
    <source>
        <dbReference type="Proteomes" id="UP000199328"/>
    </source>
</evidence>
<dbReference type="PANTHER" id="PTHR35175">
    <property type="entry name" value="DUF1289 DOMAIN-CONTAINING PROTEIN"/>
    <property type="match status" value="1"/>
</dbReference>
<feature type="region of interest" description="Disordered" evidence="1">
    <location>
        <begin position="65"/>
        <end position="86"/>
    </location>
</feature>
<accession>A0A1G9F812</accession>
<dbReference type="RefSeq" id="WP_245657088.1">
    <property type="nucleotide sequence ID" value="NZ_FNFV01000005.1"/>
</dbReference>
<proteinExistence type="predicted"/>
<gene>
    <name evidence="2" type="ORF">SAMN05216257_10579</name>
</gene>
<reference evidence="3" key="1">
    <citation type="submission" date="2016-10" db="EMBL/GenBank/DDBJ databases">
        <authorList>
            <person name="Varghese N."/>
            <person name="Submissions S."/>
        </authorList>
    </citation>
    <scope>NUCLEOTIDE SEQUENCE [LARGE SCALE GENOMIC DNA]</scope>
    <source>
        <strain evidence="3">CGMCC 1.10789</strain>
    </source>
</reference>
<organism evidence="2 3">
    <name type="scientific">Meinhardsimonia xiamenensis</name>
    <dbReference type="NCBI Taxonomy" id="990712"/>
    <lineage>
        <taxon>Bacteria</taxon>
        <taxon>Pseudomonadati</taxon>
        <taxon>Pseudomonadota</taxon>
        <taxon>Alphaproteobacteria</taxon>
        <taxon>Rhodobacterales</taxon>
        <taxon>Paracoccaceae</taxon>
        <taxon>Meinhardsimonia</taxon>
    </lineage>
</organism>
<dbReference type="EMBL" id="FNFV01000005">
    <property type="protein sequence ID" value="SDK84500.1"/>
    <property type="molecule type" value="Genomic_DNA"/>
</dbReference>
<dbReference type="PANTHER" id="PTHR35175:SF2">
    <property type="entry name" value="DUF1289 DOMAIN-CONTAINING PROTEIN"/>
    <property type="match status" value="1"/>
</dbReference>
<evidence type="ECO:0000256" key="1">
    <source>
        <dbReference type="SAM" id="MobiDB-lite"/>
    </source>
</evidence>
<protein>
    <recommendedName>
        <fullName evidence="4">Fe-S protein</fullName>
    </recommendedName>
</protein>
<dbReference type="Pfam" id="PF06945">
    <property type="entry name" value="DUF1289"/>
    <property type="match status" value="1"/>
</dbReference>